<evidence type="ECO:0000313" key="2">
    <source>
        <dbReference type="Proteomes" id="UP000319949"/>
    </source>
</evidence>
<dbReference type="EMBL" id="VITK01000015">
    <property type="protein sequence ID" value="TWA90408.1"/>
    <property type="molecule type" value="Genomic_DNA"/>
</dbReference>
<accession>A0A560CZX4</accession>
<protein>
    <submittedName>
        <fullName evidence="1">Uncharacterized protein</fullName>
    </submittedName>
</protein>
<name>A0A560CZX4_9BRAD</name>
<dbReference type="Proteomes" id="UP000319949">
    <property type="component" value="Unassembled WGS sequence"/>
</dbReference>
<keyword evidence="2" id="KW-1185">Reference proteome</keyword>
<proteinExistence type="predicted"/>
<comment type="caution">
    <text evidence="1">The sequence shown here is derived from an EMBL/GenBank/DDBJ whole genome shotgun (WGS) entry which is preliminary data.</text>
</comment>
<sequence>MTAKAKGNILEDLVTLACPSPELRTNEKWTYLVRFLVRSSC</sequence>
<gene>
    <name evidence="1" type="ORF">FBZ96_11578</name>
</gene>
<dbReference type="AlphaFoldDB" id="A0A560CZX4"/>
<organism evidence="1 2">
    <name type="scientific">Bradyrhizobium stylosanthis</name>
    <dbReference type="NCBI Taxonomy" id="1803665"/>
    <lineage>
        <taxon>Bacteria</taxon>
        <taxon>Pseudomonadati</taxon>
        <taxon>Pseudomonadota</taxon>
        <taxon>Alphaproteobacteria</taxon>
        <taxon>Hyphomicrobiales</taxon>
        <taxon>Nitrobacteraceae</taxon>
        <taxon>Bradyrhizobium</taxon>
    </lineage>
</organism>
<evidence type="ECO:0000313" key="1">
    <source>
        <dbReference type="EMBL" id="TWA90408.1"/>
    </source>
</evidence>
<reference evidence="1 2" key="1">
    <citation type="submission" date="2019-06" db="EMBL/GenBank/DDBJ databases">
        <title>Genomic Encyclopedia of Type Strains, Phase IV (KMG-V): Genome sequencing to study the core and pangenomes of soil and plant-associated prokaryotes.</title>
        <authorList>
            <person name="Whitman W."/>
        </authorList>
    </citation>
    <scope>NUCLEOTIDE SEQUENCE [LARGE SCALE GENOMIC DNA]</scope>
    <source>
        <strain evidence="1 2">BR 510</strain>
    </source>
</reference>